<accession>A0A261REX6</accession>
<sequence length="101" mass="11223">MFLPPLFRPPAPSVPQNREMTMGLVKFSVGETCTAALTMPPDPTMDEHYGPAVCIGHYGHQAEIWISNGDNRINVPVYMLEVFIKELRRAAKLAKEPGDGR</sequence>
<name>A0A261REX6_9BORD</name>
<protein>
    <submittedName>
        <fullName evidence="1">Uncharacterized protein</fullName>
    </submittedName>
</protein>
<comment type="caution">
    <text evidence="1">The sequence shown here is derived from an EMBL/GenBank/DDBJ whole genome shotgun (WGS) entry which is preliminary data.</text>
</comment>
<dbReference type="EMBL" id="NEVJ01000002">
    <property type="protein sequence ID" value="OZI23588.1"/>
    <property type="molecule type" value="Genomic_DNA"/>
</dbReference>
<dbReference type="Proteomes" id="UP000216857">
    <property type="component" value="Unassembled WGS sequence"/>
</dbReference>
<proteinExistence type="predicted"/>
<reference evidence="1" key="1">
    <citation type="submission" date="2017-05" db="EMBL/GenBank/DDBJ databases">
        <title>Complete and WGS of Bordetella genogroups.</title>
        <authorList>
            <person name="Spilker T."/>
            <person name="Lipuma J."/>
        </authorList>
    </citation>
    <scope>NUCLEOTIDE SEQUENCE</scope>
    <source>
        <strain evidence="1">AU21707</strain>
    </source>
</reference>
<dbReference type="AlphaFoldDB" id="A0A261REX6"/>
<keyword evidence="2" id="KW-1185">Reference proteome</keyword>
<evidence type="ECO:0000313" key="1">
    <source>
        <dbReference type="EMBL" id="OZI23588.1"/>
    </source>
</evidence>
<evidence type="ECO:0000313" key="2">
    <source>
        <dbReference type="Proteomes" id="UP000216857"/>
    </source>
</evidence>
<gene>
    <name evidence="1" type="ORF">CAL26_09105</name>
</gene>
<organism evidence="1 2">
    <name type="scientific">Bordetella genomosp. 9</name>
    <dbReference type="NCBI Taxonomy" id="1416803"/>
    <lineage>
        <taxon>Bacteria</taxon>
        <taxon>Pseudomonadati</taxon>
        <taxon>Pseudomonadota</taxon>
        <taxon>Betaproteobacteria</taxon>
        <taxon>Burkholderiales</taxon>
        <taxon>Alcaligenaceae</taxon>
        <taxon>Bordetella</taxon>
    </lineage>
</organism>